<dbReference type="Pfam" id="PF00583">
    <property type="entry name" value="Acetyltransf_1"/>
    <property type="match status" value="1"/>
</dbReference>
<dbReference type="CDD" id="cd04301">
    <property type="entry name" value="NAT_SF"/>
    <property type="match status" value="1"/>
</dbReference>
<gene>
    <name evidence="2" type="ORF">DFP94_103300</name>
</gene>
<accession>A0A369BG82</accession>
<keyword evidence="3" id="KW-1185">Reference proteome</keyword>
<dbReference type="AlphaFoldDB" id="A0A369BG82"/>
<name>A0A369BG82_9BACL</name>
<dbReference type="Gene3D" id="3.40.630.30">
    <property type="match status" value="1"/>
</dbReference>
<reference evidence="2 3" key="1">
    <citation type="submission" date="2018-07" db="EMBL/GenBank/DDBJ databases">
        <title>Genomic Encyclopedia of Type Strains, Phase III (KMG-III): the genomes of soil and plant-associated and newly described type strains.</title>
        <authorList>
            <person name="Whitman W."/>
        </authorList>
    </citation>
    <scope>NUCLEOTIDE SEQUENCE [LARGE SCALE GENOMIC DNA]</scope>
    <source>
        <strain evidence="2 3">CECT 8333</strain>
    </source>
</reference>
<protein>
    <submittedName>
        <fullName evidence="2">Acetyltransferase (GNAT) family protein</fullName>
    </submittedName>
</protein>
<dbReference type="InterPro" id="IPR016181">
    <property type="entry name" value="Acyl_CoA_acyltransferase"/>
</dbReference>
<dbReference type="InterPro" id="IPR000182">
    <property type="entry name" value="GNAT_dom"/>
</dbReference>
<dbReference type="EMBL" id="QPJW01000003">
    <property type="protein sequence ID" value="RCX20569.1"/>
    <property type="molecule type" value="Genomic_DNA"/>
</dbReference>
<keyword evidence="2" id="KW-0808">Transferase</keyword>
<dbReference type="PROSITE" id="PS51186">
    <property type="entry name" value="GNAT"/>
    <property type="match status" value="1"/>
</dbReference>
<evidence type="ECO:0000259" key="1">
    <source>
        <dbReference type="PROSITE" id="PS51186"/>
    </source>
</evidence>
<sequence length="275" mass="31073">MDNFKTSPNPVLTEVERITALEMALTQFNAQRALSPKDKKLEMIKIGTTTLLLEAGSPGSSYYNRVIGFGPDELDRLPEILDLYAEHRISPCFDLTPDKQSGELAEALSEQGYVPRLQLAFVTLEVDQAPEMKEESEIRLVPVTGKNVEEYLGLIARSNGEATFDRDLMDRKNGYFYRSDFMNWTAWIGEEPAGMCSLFIRGEEGYAANDYTFPEFRGHGCQSALIRQRIRTAKAMGIKKMYADVEFGSISHNNMLRAGFSTVFVNSFWMKKSKV</sequence>
<comment type="caution">
    <text evidence="2">The sequence shown here is derived from an EMBL/GenBank/DDBJ whole genome shotgun (WGS) entry which is preliminary data.</text>
</comment>
<feature type="domain" description="N-acetyltransferase" evidence="1">
    <location>
        <begin position="138"/>
        <end position="275"/>
    </location>
</feature>
<organism evidence="2 3">
    <name type="scientific">Fontibacillus phaseoli</name>
    <dbReference type="NCBI Taxonomy" id="1416533"/>
    <lineage>
        <taxon>Bacteria</taxon>
        <taxon>Bacillati</taxon>
        <taxon>Bacillota</taxon>
        <taxon>Bacilli</taxon>
        <taxon>Bacillales</taxon>
        <taxon>Paenibacillaceae</taxon>
        <taxon>Fontibacillus</taxon>
    </lineage>
</organism>
<evidence type="ECO:0000313" key="2">
    <source>
        <dbReference type="EMBL" id="RCX20569.1"/>
    </source>
</evidence>
<evidence type="ECO:0000313" key="3">
    <source>
        <dbReference type="Proteomes" id="UP000253090"/>
    </source>
</evidence>
<dbReference type="GO" id="GO:0016747">
    <property type="term" value="F:acyltransferase activity, transferring groups other than amino-acyl groups"/>
    <property type="evidence" value="ECO:0007669"/>
    <property type="project" value="InterPro"/>
</dbReference>
<proteinExistence type="predicted"/>
<dbReference type="RefSeq" id="WP_181873105.1">
    <property type="nucleotide sequence ID" value="NZ_QPJW01000003.1"/>
</dbReference>
<dbReference type="SUPFAM" id="SSF55729">
    <property type="entry name" value="Acyl-CoA N-acyltransferases (Nat)"/>
    <property type="match status" value="1"/>
</dbReference>
<dbReference type="Proteomes" id="UP000253090">
    <property type="component" value="Unassembled WGS sequence"/>
</dbReference>